<reference evidence="2 3" key="1">
    <citation type="submission" date="2023-01" db="EMBL/GenBank/DDBJ databases">
        <title>Analysis of 21 Apiospora genomes using comparative genomics revels a genus with tremendous synthesis potential of carbohydrate active enzymes and secondary metabolites.</title>
        <authorList>
            <person name="Sorensen T."/>
        </authorList>
    </citation>
    <scope>NUCLEOTIDE SEQUENCE [LARGE SCALE GENOMIC DNA]</scope>
    <source>
        <strain evidence="2 3">CBS 114990</strain>
    </source>
</reference>
<dbReference type="EMBL" id="JAQQWN010000002">
    <property type="protein sequence ID" value="KAK8093705.1"/>
    <property type="molecule type" value="Genomic_DNA"/>
</dbReference>
<name>A0ABR1XAM6_9PEZI</name>
<gene>
    <name evidence="2" type="ORF">PG997_000390</name>
</gene>
<sequence length="446" mass="50186">MSAPDLFIHQPLGDASRQIRLVTIEPIDHAHPTVIVCRMETFQLEGDGRPPYKALSYQWNALEGAKFIMLNVKLIKVTSNLYQALMQFRRDTTIRHLWIDALCIDQTNHDEKSQQIPLMGNIFAYADEVLVWLTGRGMDLVDHERAVNFLEDWVGAAISAQESPEVESPDYHQQPTSLCRADSLFRVVALNLDAFQAAITPFDDERWMELYPLLHCQYWGRPELSSPAQSEEGPGIWLRAFSYQSWILPAVEKLSLLYGTKVTSGLSMSLADIVDLTGGSEATDPRDRVYGLLGLVDSQNAIEPDYDMTAAEVYTRFATDEIARTNSLEVCFLSCGLVGRETPDLRTWIPDLANTKRAEQFSLIKNLRELCSAAGQNTSMVSTSDSGRRLSVQGWRATARIHLVETKLAKEALFETLQRFYTVPKTKEPAISHFPAKRSSGRLQAI</sequence>
<dbReference type="PANTHER" id="PTHR24148">
    <property type="entry name" value="ANKYRIN REPEAT DOMAIN-CONTAINING PROTEIN 39 HOMOLOG-RELATED"/>
    <property type="match status" value="1"/>
</dbReference>
<protein>
    <recommendedName>
        <fullName evidence="1">Heterokaryon incompatibility domain-containing protein</fullName>
    </recommendedName>
</protein>
<evidence type="ECO:0000313" key="2">
    <source>
        <dbReference type="EMBL" id="KAK8093705.1"/>
    </source>
</evidence>
<comment type="caution">
    <text evidence="2">The sequence shown here is derived from an EMBL/GenBank/DDBJ whole genome shotgun (WGS) entry which is preliminary data.</text>
</comment>
<keyword evidence="3" id="KW-1185">Reference proteome</keyword>
<proteinExistence type="predicted"/>
<evidence type="ECO:0000259" key="1">
    <source>
        <dbReference type="Pfam" id="PF06985"/>
    </source>
</evidence>
<dbReference type="GeneID" id="92037765"/>
<dbReference type="InterPro" id="IPR052895">
    <property type="entry name" value="HetReg/Transcr_Mod"/>
</dbReference>
<dbReference type="RefSeq" id="XP_066674478.1">
    <property type="nucleotide sequence ID" value="XM_066804705.1"/>
</dbReference>
<accession>A0ABR1XAM6</accession>
<feature type="domain" description="Heterokaryon incompatibility" evidence="1">
    <location>
        <begin position="52"/>
        <end position="152"/>
    </location>
</feature>
<evidence type="ECO:0000313" key="3">
    <source>
        <dbReference type="Proteomes" id="UP001433268"/>
    </source>
</evidence>
<organism evidence="2 3">
    <name type="scientific">Apiospora hydei</name>
    <dbReference type="NCBI Taxonomy" id="1337664"/>
    <lineage>
        <taxon>Eukaryota</taxon>
        <taxon>Fungi</taxon>
        <taxon>Dikarya</taxon>
        <taxon>Ascomycota</taxon>
        <taxon>Pezizomycotina</taxon>
        <taxon>Sordariomycetes</taxon>
        <taxon>Xylariomycetidae</taxon>
        <taxon>Amphisphaeriales</taxon>
        <taxon>Apiosporaceae</taxon>
        <taxon>Apiospora</taxon>
    </lineage>
</organism>
<dbReference type="Proteomes" id="UP001433268">
    <property type="component" value="Unassembled WGS sequence"/>
</dbReference>
<dbReference type="InterPro" id="IPR010730">
    <property type="entry name" value="HET"/>
</dbReference>
<dbReference type="Pfam" id="PF06985">
    <property type="entry name" value="HET"/>
    <property type="match status" value="1"/>
</dbReference>
<dbReference type="PANTHER" id="PTHR24148:SF73">
    <property type="entry name" value="HET DOMAIN PROTEIN (AFU_ORTHOLOGUE AFUA_8G01020)"/>
    <property type="match status" value="1"/>
</dbReference>